<evidence type="ECO:0000256" key="9">
    <source>
        <dbReference type="ARBA" id="ARBA00022833"/>
    </source>
</evidence>
<evidence type="ECO:0000256" key="8">
    <source>
        <dbReference type="ARBA" id="ARBA00022807"/>
    </source>
</evidence>
<keyword evidence="4" id="KW-0479">Metal-binding</keyword>
<keyword evidence="3" id="KW-0645">Protease</keyword>
<evidence type="ECO:0000256" key="4">
    <source>
        <dbReference type="ARBA" id="ARBA00022723"/>
    </source>
</evidence>
<comment type="caution">
    <text evidence="12">The sequence shown here is derived from an EMBL/GenBank/DDBJ whole genome shotgun (WGS) entry which is preliminary data.</text>
</comment>
<dbReference type="InterPro" id="IPR028889">
    <property type="entry name" value="USP"/>
</dbReference>
<dbReference type="GO" id="GO:0005829">
    <property type="term" value="C:cytosol"/>
    <property type="evidence" value="ECO:0007669"/>
    <property type="project" value="TreeGrafter"/>
</dbReference>
<dbReference type="InterPro" id="IPR001876">
    <property type="entry name" value="Znf_RanBP2"/>
</dbReference>
<dbReference type="GO" id="GO:0006508">
    <property type="term" value="P:proteolysis"/>
    <property type="evidence" value="ECO:0007669"/>
    <property type="project" value="UniProtKB-KW"/>
</dbReference>
<evidence type="ECO:0000313" key="13">
    <source>
        <dbReference type="Proteomes" id="UP000031737"/>
    </source>
</evidence>
<evidence type="ECO:0000256" key="5">
    <source>
        <dbReference type="ARBA" id="ARBA00022771"/>
    </source>
</evidence>
<feature type="region of interest" description="Disordered" evidence="10">
    <location>
        <begin position="1023"/>
        <end position="1046"/>
    </location>
</feature>
<reference evidence="12 13" key="1">
    <citation type="submission" date="2013-07" db="EMBL/GenBank/DDBJ databases">
        <authorList>
            <person name="Stoco P.H."/>
            <person name="Wagner G."/>
            <person name="Gerber A."/>
            <person name="Zaha A."/>
            <person name="Thompson C."/>
            <person name="Bartholomeu D.C."/>
            <person name="Luckemeyer D.D."/>
            <person name="Bahia D."/>
            <person name="Loreto E."/>
            <person name="Prestes E.B."/>
            <person name="Lima F.M."/>
            <person name="Rodrigues-Luiz G."/>
            <person name="Vallejo G.A."/>
            <person name="Filho J.F."/>
            <person name="Monteiro K.M."/>
            <person name="Tyler K.M."/>
            <person name="de Almeida L.G."/>
            <person name="Ortiz M.F."/>
            <person name="Siervo M.A."/>
            <person name="de Moraes M.H."/>
            <person name="Cunha O.L."/>
            <person name="Mendonca-Neto R."/>
            <person name="Silva R."/>
            <person name="Teixeira S.M."/>
            <person name="Murta S.M."/>
            <person name="Sincero T.C."/>
            <person name="Mendes T.A."/>
            <person name="Urmenyi T.P."/>
            <person name="Silva V.G."/>
            <person name="da Rocha W.D."/>
            <person name="Andersson B."/>
            <person name="Romanha A.J."/>
            <person name="Steindel M."/>
            <person name="de Vasconcelos A.T."/>
            <person name="Grisard E.C."/>
        </authorList>
    </citation>
    <scope>NUCLEOTIDE SEQUENCE [LARGE SCALE GENOMIC DNA]</scope>
    <source>
        <strain evidence="12 13">SC58</strain>
    </source>
</reference>
<evidence type="ECO:0000256" key="2">
    <source>
        <dbReference type="ARBA" id="ARBA00012759"/>
    </source>
</evidence>
<evidence type="ECO:0000256" key="7">
    <source>
        <dbReference type="ARBA" id="ARBA00022801"/>
    </source>
</evidence>
<dbReference type="PROSITE" id="PS00973">
    <property type="entry name" value="USP_2"/>
    <property type="match status" value="1"/>
</dbReference>
<feature type="region of interest" description="Disordered" evidence="10">
    <location>
        <begin position="169"/>
        <end position="189"/>
    </location>
</feature>
<dbReference type="GO" id="GO:0004843">
    <property type="term" value="F:cysteine-type deubiquitinase activity"/>
    <property type="evidence" value="ECO:0007669"/>
    <property type="project" value="UniProtKB-EC"/>
</dbReference>
<evidence type="ECO:0000256" key="10">
    <source>
        <dbReference type="SAM" id="MobiDB-lite"/>
    </source>
</evidence>
<dbReference type="Proteomes" id="UP000031737">
    <property type="component" value="Unassembled WGS sequence"/>
</dbReference>
<dbReference type="EC" id="3.4.19.12" evidence="2"/>
<organism evidence="12 13">
    <name type="scientific">Trypanosoma rangeli SC58</name>
    <dbReference type="NCBI Taxonomy" id="429131"/>
    <lineage>
        <taxon>Eukaryota</taxon>
        <taxon>Discoba</taxon>
        <taxon>Euglenozoa</taxon>
        <taxon>Kinetoplastea</taxon>
        <taxon>Metakinetoplastina</taxon>
        <taxon>Trypanosomatida</taxon>
        <taxon>Trypanosomatidae</taxon>
        <taxon>Trypanosoma</taxon>
        <taxon>Herpetosoma</taxon>
    </lineage>
</organism>
<dbReference type="GO" id="GO:0008270">
    <property type="term" value="F:zinc ion binding"/>
    <property type="evidence" value="ECO:0007669"/>
    <property type="project" value="UniProtKB-KW"/>
</dbReference>
<name>A0A061IX87_TRYRA</name>
<dbReference type="InterPro" id="IPR001394">
    <property type="entry name" value="Peptidase_C19_UCH"/>
</dbReference>
<gene>
    <name evidence="12" type="ORF">TRSC58_05834</name>
</gene>
<dbReference type="VEuPathDB" id="TriTrypDB:TRSC58_05834"/>
<sequence length="1477" mass="162578">MLEADAWVARLPVPPGNAQETGETSVPLPADVLRAAYRLHTPCLCRHTTARNRLVNCVASPRCFAGFLDLAINTSVLNDCVADIMGEGPALLPAEADNPVVEDAPNASVCAKLPMPRRGIRNLGNTCYLNAILQLLFYIPSVRREVLNACAEAPVVAVSHSHEIADDTMHRTEKNEEAVTGEERSRPMTHGLQASGLGELFAEMALTRDGTGANAQHFAAFLSLDTRIQQDAQEFFALLLTWLQHEGGEAVKQTFEGTLLYDRRCGNCHRPFKRAEPFFFLSLPVKSSVEEALSSFLRSEEVEGFMCDGCNLTTTASSHQYLRTLPEVFVVHLNRFTFDTQTLRREKVTRPVSFPLQWDLADYTNRWRQEQELQQQGSEVSDSGITTTAACDAAHYELIGVVNHIGDTAVSGHYTFHGKANATGGWYLFDDAEVAKLQHRFQGTRASSKEAYMLVYQRRPCEMTITDTRANVTRLSDEVMSEAVAPVTIPLRLLKHVQCLNHELEVRRQAWEMRRAEVAAFLQQWGELARKLFVGGTGNIATSAIKEETAGATGSSDLSEFLAVPSSWLHLLGRGFLPSYVDVRRHNDGEKRKKRLRNTPGSCLGLDGMMGGDIAKLSLLPKTELCEDAGGAVLTTPTDTEATMQRNGGCVEVAKEGNLLFEGPPRAVLLSHMEALRCPHGMLTPWSQYKLVPSALSAELVSLLNTMSSLSTASPSADEASSFSVGWRVRDYACEACTRAMAGEVLRLKQSWEEERAALALLSGTQVALNTSCGGNPMDTKSGPDVRSEANNQEEAAVYVSKGVMEFWEDSRTAHAMWKEVVSRQGFTGLVVAAPCMVKAAVDHSNDNEAPKPLLPESGILLCEHRMLAPSAAVQAVPAAVWRYLRKRVVQPLCPGDDTIASLERLLPYLPVERASRCPICIQDTVSLTAQRHHARMSKFDEAKRFPTLAAAAQILSMTRAEMQEQHPNRLVWKRNLERLYRDHHRSWEQQQAAAIALLEAQVVALTQAEEAERRASAAWEARRVRRGGHRRRAKDASSSTVTQGASQLIPSLPAAATPLQQVEEALTAARAAVCPDLCHNYGCIPMEWVAHWRRWSMDADGVLAPPPRMHHKALRCPHGGTILLPHFLNPADPFWEARSVARHLVQILRQRSTAAARSTACEVSSLDDDKLSLLPPLLLLPLAEFIDILETYGESGMLLPPSSSGDESTNDLVCRVNPGTTTLFVERNTNRDFAPSTCEDCVAALLEEIKESSRCFFNGSLRLQLRLRRSRKNFYEACDVLRDLHHTTTLGELKQAISRLVAENHGFMLPLQEMELLRGRKPLRIQRPHTAEKNGSNPQSSGAENAAAPLVIDANATPASSHVDEDDGTLFDYGLRSGDTLTVNATERVLTKLADTVQEPEVWEDVPAELLQPARESTTAFGATRLYGAVSVCRQHGATAASVAAEAEAEVACDVCTFLNAAGRVRCEMCETPFKR</sequence>
<dbReference type="SMART" id="SM00547">
    <property type="entry name" value="ZnF_RBZ"/>
    <property type="match status" value="1"/>
</dbReference>
<dbReference type="PROSITE" id="PS00972">
    <property type="entry name" value="USP_1"/>
    <property type="match status" value="1"/>
</dbReference>
<dbReference type="InterPro" id="IPR050164">
    <property type="entry name" value="Peptidase_C19"/>
</dbReference>
<feature type="compositionally biased region" description="Polar residues" evidence="10">
    <location>
        <begin position="1037"/>
        <end position="1046"/>
    </location>
</feature>
<evidence type="ECO:0000259" key="11">
    <source>
        <dbReference type="PROSITE" id="PS50235"/>
    </source>
</evidence>
<dbReference type="Pfam" id="PF00443">
    <property type="entry name" value="UCH"/>
    <property type="match status" value="1"/>
</dbReference>
<keyword evidence="8" id="KW-0788">Thiol protease</keyword>
<dbReference type="GO" id="GO:0005634">
    <property type="term" value="C:nucleus"/>
    <property type="evidence" value="ECO:0007669"/>
    <property type="project" value="TreeGrafter"/>
</dbReference>
<dbReference type="GO" id="GO:0016579">
    <property type="term" value="P:protein deubiquitination"/>
    <property type="evidence" value="ECO:0007669"/>
    <property type="project" value="InterPro"/>
</dbReference>
<keyword evidence="6" id="KW-0833">Ubl conjugation pathway</keyword>
<feature type="compositionally biased region" description="Basic and acidic residues" evidence="10">
    <location>
        <begin position="169"/>
        <end position="186"/>
    </location>
</feature>
<dbReference type="OrthoDB" id="289038at2759"/>
<evidence type="ECO:0000256" key="3">
    <source>
        <dbReference type="ARBA" id="ARBA00022670"/>
    </source>
</evidence>
<keyword evidence="9" id="KW-0862">Zinc</keyword>
<keyword evidence="5" id="KW-0863">Zinc-finger</keyword>
<keyword evidence="7 12" id="KW-0378">Hydrolase</keyword>
<dbReference type="InterPro" id="IPR038765">
    <property type="entry name" value="Papain-like_cys_pep_sf"/>
</dbReference>
<evidence type="ECO:0000256" key="1">
    <source>
        <dbReference type="ARBA" id="ARBA00000707"/>
    </source>
</evidence>
<dbReference type="SUPFAM" id="SSF54001">
    <property type="entry name" value="Cysteine proteinases"/>
    <property type="match status" value="1"/>
</dbReference>
<dbReference type="EMBL" id="AUPL01005834">
    <property type="protein sequence ID" value="ESL06491.1"/>
    <property type="molecule type" value="Genomic_DNA"/>
</dbReference>
<accession>A0A061IX87</accession>
<proteinExistence type="predicted"/>
<protein>
    <recommendedName>
        <fullName evidence="2">ubiquitinyl hydrolase 1</fullName>
        <ecNumber evidence="2">3.4.19.12</ecNumber>
    </recommendedName>
</protein>
<comment type="catalytic activity">
    <reaction evidence="1">
        <text>Thiol-dependent hydrolysis of ester, thioester, amide, peptide and isopeptide bonds formed by the C-terminal Gly of ubiquitin (a 76-residue protein attached to proteins as an intracellular targeting signal).</text>
        <dbReference type="EC" id="3.4.19.12"/>
    </reaction>
</comment>
<feature type="domain" description="USP" evidence="11">
    <location>
        <begin position="118"/>
        <end position="459"/>
    </location>
</feature>
<evidence type="ECO:0000256" key="6">
    <source>
        <dbReference type="ARBA" id="ARBA00022786"/>
    </source>
</evidence>
<dbReference type="Gene3D" id="3.90.70.10">
    <property type="entry name" value="Cysteine proteinases"/>
    <property type="match status" value="1"/>
</dbReference>
<dbReference type="InterPro" id="IPR018200">
    <property type="entry name" value="USP_CS"/>
</dbReference>
<keyword evidence="13" id="KW-1185">Reference proteome</keyword>
<evidence type="ECO:0000313" key="12">
    <source>
        <dbReference type="EMBL" id="ESL06491.1"/>
    </source>
</evidence>
<dbReference type="PANTHER" id="PTHR24006">
    <property type="entry name" value="UBIQUITIN CARBOXYL-TERMINAL HYDROLASE"/>
    <property type="match status" value="1"/>
</dbReference>
<feature type="compositionally biased region" description="Basic residues" evidence="10">
    <location>
        <begin position="1024"/>
        <end position="1034"/>
    </location>
</feature>
<dbReference type="PROSITE" id="PS50235">
    <property type="entry name" value="USP_3"/>
    <property type="match status" value="1"/>
</dbReference>
<dbReference type="PANTHER" id="PTHR24006:SF687">
    <property type="entry name" value="UBIQUITIN CARBOXYL-TERMINAL HYDROLASE 10"/>
    <property type="match status" value="1"/>
</dbReference>